<sequence>MNTNYFFKGKTWLFFFLFFFSGVTVSLAEIELIGETLTVTGFIRHQTVFNMGEKNPYNSNPQYDTNGYLASPPKKTGYGVQQDKNWCNLNRTWFVTEWNYRPADIFKLYSKIRVIEDSTTNVDGDLYEYNALALSTDHYGSTGRLGHDNHVTAEIWEMYGDLDLGNLWLRLGKQQIVWGEMISARILDVVNPLDKSWHFTWEPEEFENIRIPQWMLRAVYNIEPGSLPLLDELYVEGFLNPGDIVPTNDPQIGNPYRHNYQYEYNPNNPDEWGGIWRTTEENDRRGDREFGFRLGYKLGQFAGTLNYAHLFSDDAISKTTRLYGTIPAPWARYLGDAEKDYPRIDIYGMSMNYAFDQPVNTVMTIEATYIPNAPWYTIDCFYFPAGVPPVSLLPVVGMDYIDTREFNYAINLQRFSNIIPGQQFMNVTFQYQGKYVPEADDVKWTPGAPPPSYQNPRGDYGTNTGNIVEKINTDAFVLSLSQDFAYKTYKASCLIIWQPDGAYRINPGFAYTPGDHWRFDVFANWWGGNAYDNNNKSCLNYFYYQDEVMARITYQF</sequence>
<evidence type="ECO:0000313" key="2">
    <source>
        <dbReference type="EMBL" id="SPD73668.1"/>
    </source>
</evidence>
<evidence type="ECO:0000313" key="3">
    <source>
        <dbReference type="EMBL" id="SPD74509.1"/>
    </source>
</evidence>
<proteinExistence type="predicted"/>
<name>A0A445MYK9_9BACT</name>
<evidence type="ECO:0000313" key="1">
    <source>
        <dbReference type="EMBL" id="SPD73662.1"/>
    </source>
</evidence>
<dbReference type="Pfam" id="PF06980">
    <property type="entry name" value="DUF1302"/>
    <property type="match status" value="1"/>
</dbReference>
<dbReference type="EMBL" id="OJIN01000104">
    <property type="protein sequence ID" value="SPD73668.1"/>
    <property type="molecule type" value="Genomic_DNA"/>
</dbReference>
<dbReference type="EMBL" id="OJIN01000151">
    <property type="protein sequence ID" value="SPD74509.1"/>
    <property type="molecule type" value="Genomic_DNA"/>
</dbReference>
<gene>
    <name evidence="1" type="ORF">PITCH_A1920001</name>
    <name evidence="2" type="ORF">PITCH_A1920007</name>
    <name evidence="3" type="ORF">PITCH_A2340002</name>
</gene>
<accession>A0A445MYK9</accession>
<organism evidence="3">
    <name type="scientific">uncultured Desulfobacterium sp</name>
    <dbReference type="NCBI Taxonomy" id="201089"/>
    <lineage>
        <taxon>Bacteria</taxon>
        <taxon>Pseudomonadati</taxon>
        <taxon>Thermodesulfobacteriota</taxon>
        <taxon>Desulfobacteria</taxon>
        <taxon>Desulfobacterales</taxon>
        <taxon>Desulfobacteriaceae</taxon>
        <taxon>Desulfobacterium</taxon>
        <taxon>environmental samples</taxon>
    </lineage>
</organism>
<reference evidence="3" key="1">
    <citation type="submission" date="2018-01" db="EMBL/GenBank/DDBJ databases">
        <authorList>
            <person name="Regsiter A."/>
            <person name="William W."/>
        </authorList>
    </citation>
    <scope>NUCLEOTIDE SEQUENCE</scope>
    <source>
        <strain evidence="3">TRIP AH-1</strain>
    </source>
</reference>
<dbReference type="AlphaFoldDB" id="A0A445MYK9"/>
<dbReference type="EMBL" id="OJIN01000104">
    <property type="protein sequence ID" value="SPD73662.1"/>
    <property type="molecule type" value="Genomic_DNA"/>
</dbReference>
<dbReference type="InterPro" id="IPR010727">
    <property type="entry name" value="DUF1302"/>
</dbReference>
<protein>
    <submittedName>
        <fullName evidence="3">Uncharacterized protein</fullName>
    </submittedName>
</protein>